<dbReference type="InterPro" id="IPR000477">
    <property type="entry name" value="RT_dom"/>
</dbReference>
<evidence type="ECO:0000256" key="2">
    <source>
        <dbReference type="ARBA" id="ARBA00012180"/>
    </source>
</evidence>
<dbReference type="EC" id="3.1.26.4" evidence="2"/>
<dbReference type="SUPFAM" id="SSF56672">
    <property type="entry name" value="DNA/RNA polymerases"/>
    <property type="match status" value="1"/>
</dbReference>
<dbReference type="Pfam" id="PF17917">
    <property type="entry name" value="RT_RNaseH"/>
    <property type="match status" value="1"/>
</dbReference>
<evidence type="ECO:0000313" key="10">
    <source>
        <dbReference type="EMBL" id="KAK3513637.1"/>
    </source>
</evidence>
<keyword evidence="11" id="KW-1185">Reference proteome</keyword>
<dbReference type="CDD" id="cd09274">
    <property type="entry name" value="RNase_HI_RT_Ty3"/>
    <property type="match status" value="1"/>
</dbReference>
<evidence type="ECO:0000256" key="5">
    <source>
        <dbReference type="ARBA" id="ARBA00022722"/>
    </source>
</evidence>
<sequence length="278" mass="32113">MPYGLTNAPAVFQAFINEIFKDLIDLYVVIYIDDILIYSASYDNHVHHVTTVLTWLLCHQLYVKAKKCEFHKDSIKFLGYVILKRGVEMDCSKVRAVTDWPELTTVKDLQRFLGSLNVYRQTEKTAVDGAGLGNLHPTEEELHHSPHIATSRSQPPIHHQGGCLQLWNQGSDLPTPLGPWEVYPCAYFSRKLISAEVNYDVGNQELLSIKTALEEWQHWLEGAKHPFLVLMDHRNLKYLCNGRQLKPQQIRWALFFMRFQFIVTYCPRTKNSKADALL</sequence>
<dbReference type="InterPro" id="IPR043128">
    <property type="entry name" value="Rev_trsase/Diguanyl_cyclase"/>
</dbReference>
<dbReference type="GO" id="GO:0003964">
    <property type="term" value="F:RNA-directed DNA polymerase activity"/>
    <property type="evidence" value="ECO:0007669"/>
    <property type="project" value="UniProtKB-KW"/>
</dbReference>
<dbReference type="FunFam" id="3.30.70.270:FF:000003">
    <property type="entry name" value="Transposon Ty3-G Gag-Pol polyprotein"/>
    <property type="match status" value="1"/>
</dbReference>
<dbReference type="GO" id="GO:0004523">
    <property type="term" value="F:RNA-DNA hybrid ribonuclease activity"/>
    <property type="evidence" value="ECO:0007669"/>
    <property type="project" value="UniProtKB-EC"/>
</dbReference>
<keyword evidence="8" id="KW-0695">RNA-directed DNA polymerase</keyword>
<keyword evidence="7" id="KW-0378">Hydrolase</keyword>
<evidence type="ECO:0000256" key="7">
    <source>
        <dbReference type="ARBA" id="ARBA00022801"/>
    </source>
</evidence>
<evidence type="ECO:0000256" key="8">
    <source>
        <dbReference type="ARBA" id="ARBA00022918"/>
    </source>
</evidence>
<dbReference type="CDD" id="cd01647">
    <property type="entry name" value="RT_LTR"/>
    <property type="match status" value="1"/>
</dbReference>
<dbReference type="InterPro" id="IPR043502">
    <property type="entry name" value="DNA/RNA_pol_sf"/>
</dbReference>
<feature type="domain" description="Reverse transcriptase" evidence="9">
    <location>
        <begin position="1"/>
        <end position="82"/>
    </location>
</feature>
<comment type="caution">
    <text evidence="10">The sequence shown here is derived from an EMBL/GenBank/DDBJ whole genome shotgun (WGS) entry which is preliminary data.</text>
</comment>
<keyword evidence="4" id="KW-0548">Nucleotidyltransferase</keyword>
<dbReference type="InterPro" id="IPR041373">
    <property type="entry name" value="RT_RNaseH"/>
</dbReference>
<evidence type="ECO:0000256" key="4">
    <source>
        <dbReference type="ARBA" id="ARBA00022695"/>
    </source>
</evidence>
<dbReference type="PANTHER" id="PTHR37984">
    <property type="entry name" value="PROTEIN CBG26694"/>
    <property type="match status" value="1"/>
</dbReference>
<dbReference type="Pfam" id="PF00078">
    <property type="entry name" value="RVT_1"/>
    <property type="match status" value="1"/>
</dbReference>
<keyword evidence="6" id="KW-0255">Endonuclease</keyword>
<dbReference type="Proteomes" id="UP001274896">
    <property type="component" value="Unassembled WGS sequence"/>
</dbReference>
<dbReference type="PANTHER" id="PTHR37984:SF5">
    <property type="entry name" value="PROTEIN NYNRIN-LIKE"/>
    <property type="match status" value="1"/>
</dbReference>
<name>A0AAE0Q4W6_9TELE</name>
<comment type="similarity">
    <text evidence="1">Belongs to the beta type-B retroviral polymerase family. HERV class-II K(HML-2) pol subfamily.</text>
</comment>
<dbReference type="PROSITE" id="PS50878">
    <property type="entry name" value="RT_POL"/>
    <property type="match status" value="1"/>
</dbReference>
<dbReference type="EMBL" id="JAUCMX010000022">
    <property type="protein sequence ID" value="KAK3513637.1"/>
    <property type="molecule type" value="Genomic_DNA"/>
</dbReference>
<dbReference type="Gene3D" id="3.30.70.270">
    <property type="match status" value="2"/>
</dbReference>
<evidence type="ECO:0000313" key="11">
    <source>
        <dbReference type="Proteomes" id="UP001274896"/>
    </source>
</evidence>
<dbReference type="AlphaFoldDB" id="A0AAE0Q4W6"/>
<evidence type="ECO:0000256" key="3">
    <source>
        <dbReference type="ARBA" id="ARBA00022679"/>
    </source>
</evidence>
<evidence type="ECO:0000259" key="9">
    <source>
        <dbReference type="PROSITE" id="PS50878"/>
    </source>
</evidence>
<evidence type="ECO:0000256" key="1">
    <source>
        <dbReference type="ARBA" id="ARBA00010879"/>
    </source>
</evidence>
<reference evidence="10" key="1">
    <citation type="submission" date="2023-06" db="EMBL/GenBank/DDBJ databases">
        <title>Male Hemibagrus guttatus genome.</title>
        <authorList>
            <person name="Bian C."/>
        </authorList>
    </citation>
    <scope>NUCLEOTIDE SEQUENCE</scope>
    <source>
        <strain evidence="10">Male_cb2023</strain>
        <tissue evidence="10">Muscle</tissue>
    </source>
</reference>
<gene>
    <name evidence="10" type="ORF">QTP70_028824</name>
</gene>
<keyword evidence="5" id="KW-0540">Nuclease</keyword>
<dbReference type="InterPro" id="IPR050951">
    <property type="entry name" value="Retrovirus_Pol_polyprotein"/>
</dbReference>
<accession>A0AAE0Q4W6</accession>
<proteinExistence type="inferred from homology"/>
<evidence type="ECO:0000256" key="6">
    <source>
        <dbReference type="ARBA" id="ARBA00022759"/>
    </source>
</evidence>
<protein>
    <recommendedName>
        <fullName evidence="2">ribonuclease H</fullName>
        <ecNumber evidence="2">3.1.26.4</ecNumber>
    </recommendedName>
</protein>
<keyword evidence="3" id="KW-0808">Transferase</keyword>
<organism evidence="10 11">
    <name type="scientific">Hemibagrus guttatus</name>
    <dbReference type="NCBI Taxonomy" id="175788"/>
    <lineage>
        <taxon>Eukaryota</taxon>
        <taxon>Metazoa</taxon>
        <taxon>Chordata</taxon>
        <taxon>Craniata</taxon>
        <taxon>Vertebrata</taxon>
        <taxon>Euteleostomi</taxon>
        <taxon>Actinopterygii</taxon>
        <taxon>Neopterygii</taxon>
        <taxon>Teleostei</taxon>
        <taxon>Ostariophysi</taxon>
        <taxon>Siluriformes</taxon>
        <taxon>Bagridae</taxon>
        <taxon>Hemibagrus</taxon>
    </lineage>
</organism>